<accession>A0A2J7RJA6</accession>
<dbReference type="PANTHER" id="PTHR21301:SF11">
    <property type="entry name" value="GIY-YIG DOMAIN-CONTAINING PROTEIN"/>
    <property type="match status" value="1"/>
</dbReference>
<dbReference type="AlphaFoldDB" id="A0A2J7RJA6"/>
<evidence type="ECO:0000313" key="2">
    <source>
        <dbReference type="EMBL" id="PNF40915.1"/>
    </source>
</evidence>
<organism evidence="2 3">
    <name type="scientific">Cryptotermes secundus</name>
    <dbReference type="NCBI Taxonomy" id="105785"/>
    <lineage>
        <taxon>Eukaryota</taxon>
        <taxon>Metazoa</taxon>
        <taxon>Ecdysozoa</taxon>
        <taxon>Arthropoda</taxon>
        <taxon>Hexapoda</taxon>
        <taxon>Insecta</taxon>
        <taxon>Pterygota</taxon>
        <taxon>Neoptera</taxon>
        <taxon>Polyneoptera</taxon>
        <taxon>Dictyoptera</taxon>
        <taxon>Blattodea</taxon>
        <taxon>Blattoidea</taxon>
        <taxon>Termitoidae</taxon>
        <taxon>Kalotermitidae</taxon>
        <taxon>Cryptotermitinae</taxon>
        <taxon>Cryptotermes</taxon>
    </lineage>
</organism>
<evidence type="ECO:0000259" key="1">
    <source>
        <dbReference type="Pfam" id="PF26215"/>
    </source>
</evidence>
<comment type="caution">
    <text evidence="2">The sequence shown here is derived from an EMBL/GenBank/DDBJ whole genome shotgun (WGS) entry which is preliminary data.</text>
</comment>
<dbReference type="InParanoid" id="A0A2J7RJA6"/>
<dbReference type="STRING" id="105785.A0A2J7RJA6"/>
<reference evidence="2 3" key="1">
    <citation type="submission" date="2017-12" db="EMBL/GenBank/DDBJ databases">
        <title>Hemimetabolous genomes reveal molecular basis of termite eusociality.</title>
        <authorList>
            <person name="Harrison M.C."/>
            <person name="Jongepier E."/>
            <person name="Robertson H.M."/>
            <person name="Arning N."/>
            <person name="Bitard-Feildel T."/>
            <person name="Chao H."/>
            <person name="Childers C.P."/>
            <person name="Dinh H."/>
            <person name="Doddapaneni H."/>
            <person name="Dugan S."/>
            <person name="Gowin J."/>
            <person name="Greiner C."/>
            <person name="Han Y."/>
            <person name="Hu H."/>
            <person name="Hughes D.S.T."/>
            <person name="Huylmans A.-K."/>
            <person name="Kemena C."/>
            <person name="Kremer L.P.M."/>
            <person name="Lee S.L."/>
            <person name="Lopez-Ezquerra A."/>
            <person name="Mallet L."/>
            <person name="Monroy-Kuhn J.M."/>
            <person name="Moser A."/>
            <person name="Murali S.C."/>
            <person name="Muzny D.M."/>
            <person name="Otani S."/>
            <person name="Piulachs M.-D."/>
            <person name="Poelchau M."/>
            <person name="Qu J."/>
            <person name="Schaub F."/>
            <person name="Wada-Katsumata A."/>
            <person name="Worley K.C."/>
            <person name="Xie Q."/>
            <person name="Ylla G."/>
            <person name="Poulsen M."/>
            <person name="Gibbs R.A."/>
            <person name="Schal C."/>
            <person name="Richards S."/>
            <person name="Belles X."/>
            <person name="Korb J."/>
            <person name="Bornberg-Bauer E."/>
        </authorList>
    </citation>
    <scope>NUCLEOTIDE SEQUENCE [LARGE SCALE GENOMIC DNA]</scope>
    <source>
        <tissue evidence="2">Whole body</tissue>
    </source>
</reference>
<dbReference type="EMBL" id="NEVH01002994">
    <property type="protein sequence ID" value="PNF40915.1"/>
    <property type="molecule type" value="Genomic_DNA"/>
</dbReference>
<protein>
    <recommendedName>
        <fullName evidence="1">Helix-turn-helix domain-containing protein</fullName>
    </recommendedName>
</protein>
<dbReference type="PANTHER" id="PTHR21301">
    <property type="entry name" value="REVERSE TRANSCRIPTASE"/>
    <property type="match status" value="1"/>
</dbReference>
<dbReference type="OrthoDB" id="10034600at2759"/>
<dbReference type="Pfam" id="PF26215">
    <property type="entry name" value="HTH_animal"/>
    <property type="match status" value="1"/>
</dbReference>
<proteinExistence type="predicted"/>
<feature type="domain" description="Helix-turn-helix" evidence="1">
    <location>
        <begin position="37"/>
        <end position="95"/>
    </location>
</feature>
<sequence length="187" mass="21911">MEIESEDHLPFLDIDIDRRPDGSLGHRVYGKPIHTNLYLNARPHHHPSSKQTALSTLVHRARALCDQESLRAELEFLKDIFRRNGYNDRQIHRALNRHPNYNQHDDRRDTVAFLPFVGTIFSRIIRVLSRHNIKAVGLPPSKNIKIRIYNTITLPVVLYGCEDWIDLAQERDQWRALVKTLMNLRVP</sequence>
<keyword evidence="3" id="KW-1185">Reference proteome</keyword>
<dbReference type="Proteomes" id="UP000235965">
    <property type="component" value="Unassembled WGS sequence"/>
</dbReference>
<gene>
    <name evidence="2" type="ORF">B7P43_G14990</name>
</gene>
<evidence type="ECO:0000313" key="3">
    <source>
        <dbReference type="Proteomes" id="UP000235965"/>
    </source>
</evidence>
<dbReference type="InterPro" id="IPR058912">
    <property type="entry name" value="HTH_animal"/>
</dbReference>
<name>A0A2J7RJA6_9NEOP</name>